<dbReference type="SUPFAM" id="SSF48726">
    <property type="entry name" value="Immunoglobulin"/>
    <property type="match status" value="1"/>
</dbReference>
<keyword evidence="8" id="KW-0472">Membrane</keyword>
<keyword evidence="5" id="KW-1015">Disulfide bond</keyword>
<dbReference type="InterPro" id="IPR001611">
    <property type="entry name" value="Leu-rich_rpt"/>
</dbReference>
<dbReference type="AlphaFoldDB" id="A0A1B6CSW1"/>
<dbReference type="PROSITE" id="PS50835">
    <property type="entry name" value="IG_LIKE"/>
    <property type="match status" value="1"/>
</dbReference>
<dbReference type="InterPro" id="IPR007110">
    <property type="entry name" value="Ig-like_dom"/>
</dbReference>
<dbReference type="Gene3D" id="2.60.40.10">
    <property type="entry name" value="Immunoglobulins"/>
    <property type="match status" value="1"/>
</dbReference>
<keyword evidence="6" id="KW-0675">Receptor</keyword>
<dbReference type="SMART" id="SM00408">
    <property type="entry name" value="IGc2"/>
    <property type="match status" value="1"/>
</dbReference>
<dbReference type="GO" id="GO:0007166">
    <property type="term" value="P:cell surface receptor signaling pathway"/>
    <property type="evidence" value="ECO:0007669"/>
    <property type="project" value="TreeGrafter"/>
</dbReference>
<dbReference type="SMART" id="SM00082">
    <property type="entry name" value="LRRCT"/>
    <property type="match status" value="1"/>
</dbReference>
<dbReference type="InterPro" id="IPR003599">
    <property type="entry name" value="Ig_sub"/>
</dbReference>
<feature type="transmembrane region" description="Helical" evidence="8">
    <location>
        <begin position="233"/>
        <end position="259"/>
    </location>
</feature>
<dbReference type="InterPro" id="IPR003591">
    <property type="entry name" value="Leu-rich_rpt_typical-subtyp"/>
</dbReference>
<keyword evidence="3" id="KW-0732">Signal</keyword>
<dbReference type="SMART" id="SM00409">
    <property type="entry name" value="IG"/>
    <property type="match status" value="1"/>
</dbReference>
<dbReference type="EMBL" id="GEDC01020692">
    <property type="protein sequence ID" value="JAS16606.1"/>
    <property type="molecule type" value="Transcribed_RNA"/>
</dbReference>
<dbReference type="Gene3D" id="3.80.10.10">
    <property type="entry name" value="Ribonuclease Inhibitor"/>
    <property type="match status" value="1"/>
</dbReference>
<organism evidence="10">
    <name type="scientific">Clastoptera arizonana</name>
    <name type="common">Arizona spittle bug</name>
    <dbReference type="NCBI Taxonomy" id="38151"/>
    <lineage>
        <taxon>Eukaryota</taxon>
        <taxon>Metazoa</taxon>
        <taxon>Ecdysozoa</taxon>
        <taxon>Arthropoda</taxon>
        <taxon>Hexapoda</taxon>
        <taxon>Insecta</taxon>
        <taxon>Pterygota</taxon>
        <taxon>Neoptera</taxon>
        <taxon>Paraneoptera</taxon>
        <taxon>Hemiptera</taxon>
        <taxon>Auchenorrhyncha</taxon>
        <taxon>Cercopoidea</taxon>
        <taxon>Clastopteridae</taxon>
        <taxon>Clastoptera</taxon>
    </lineage>
</organism>
<keyword evidence="7" id="KW-0325">Glycoprotein</keyword>
<dbReference type="PANTHER" id="PTHR45930:SF4">
    <property type="entry name" value="ADHESION G PROTEIN-COUPLED RECEPTOR A3"/>
    <property type="match status" value="1"/>
</dbReference>
<dbReference type="PROSITE" id="PS51450">
    <property type="entry name" value="LRR"/>
    <property type="match status" value="1"/>
</dbReference>
<evidence type="ECO:0000256" key="3">
    <source>
        <dbReference type="ARBA" id="ARBA00022729"/>
    </source>
</evidence>
<evidence type="ECO:0000256" key="6">
    <source>
        <dbReference type="ARBA" id="ARBA00023170"/>
    </source>
</evidence>
<accession>A0A1B6CSW1</accession>
<dbReference type="Pfam" id="PF13855">
    <property type="entry name" value="LRR_8"/>
    <property type="match status" value="1"/>
</dbReference>
<evidence type="ECO:0000313" key="10">
    <source>
        <dbReference type="EMBL" id="JAS16606.1"/>
    </source>
</evidence>
<dbReference type="InterPro" id="IPR051963">
    <property type="entry name" value="Adhesion_GPCR_A"/>
</dbReference>
<evidence type="ECO:0000256" key="4">
    <source>
        <dbReference type="ARBA" id="ARBA00022737"/>
    </source>
</evidence>
<dbReference type="InterPro" id="IPR013783">
    <property type="entry name" value="Ig-like_fold"/>
</dbReference>
<dbReference type="InterPro" id="IPR000483">
    <property type="entry name" value="Cys-rich_flank_reg_C"/>
</dbReference>
<dbReference type="PANTHER" id="PTHR45930">
    <property type="entry name" value="G-PROTEIN COUPLED RECEPTOR 124-LIKE PROTEIN"/>
    <property type="match status" value="1"/>
</dbReference>
<evidence type="ECO:0000256" key="8">
    <source>
        <dbReference type="SAM" id="Phobius"/>
    </source>
</evidence>
<gene>
    <name evidence="10" type="ORF">g.5163</name>
</gene>
<dbReference type="InterPro" id="IPR036179">
    <property type="entry name" value="Ig-like_dom_sf"/>
</dbReference>
<sequence length="439" mass="49702">KSLSFQPLNFLTTLELSHCLLEVIDDKTFVGLDKLEWLYLDNNKLTNIKGTFTLPEKLHQISLHQNPWHCDCHMLDMRAWMLRFTVPRASEPKCVSPQRLKGDVISQLEQNDLACMPDTTPTNLYLETAEGKNISLLCRVNSIPEAKVSWWFQGSLLQNDSLVAPGLHFYYYVEEVTSEKRSELFIFNTNTEDNGTFFCVAENAAGRSQSNYTVKIVLKEEPVVATVTFPYEYIVVVSGGVSAAALLLIIITSACFIKVRRKTKKKSKKKRKKDKCPAESISKTPVVKDSSEHVKNIGNLLPAPVLKEKNGKLCAKMQSDVEFSVERNDFALHNNLIILPNYNLPSQVPNYVIEQNPDLLNDMESRKVKNIISGEYNLGVVTCREVMKNILEELDQRKWGESSPTPLRRFSGSGHMFPNMSSDFHVPSTTYIGEDGYPV</sequence>
<feature type="non-terminal residue" evidence="10">
    <location>
        <position position="1"/>
    </location>
</feature>
<dbReference type="SUPFAM" id="SSF52058">
    <property type="entry name" value="L domain-like"/>
    <property type="match status" value="1"/>
</dbReference>
<dbReference type="InterPro" id="IPR032675">
    <property type="entry name" value="LRR_dom_sf"/>
</dbReference>
<dbReference type="GO" id="GO:0005886">
    <property type="term" value="C:plasma membrane"/>
    <property type="evidence" value="ECO:0007669"/>
    <property type="project" value="TreeGrafter"/>
</dbReference>
<feature type="non-terminal residue" evidence="10">
    <location>
        <position position="439"/>
    </location>
</feature>
<comment type="similarity">
    <text evidence="1">Belongs to the G-protein coupled receptor 2 family. Adhesion G-protein coupled receptor (ADGR) subfamily.</text>
</comment>
<keyword evidence="8" id="KW-1133">Transmembrane helix</keyword>
<evidence type="ECO:0000256" key="5">
    <source>
        <dbReference type="ARBA" id="ARBA00023157"/>
    </source>
</evidence>
<evidence type="ECO:0000256" key="1">
    <source>
        <dbReference type="ARBA" id="ARBA00007343"/>
    </source>
</evidence>
<dbReference type="Pfam" id="PF07679">
    <property type="entry name" value="I-set"/>
    <property type="match status" value="1"/>
</dbReference>
<dbReference type="CDD" id="cd00096">
    <property type="entry name" value="Ig"/>
    <property type="match status" value="1"/>
</dbReference>
<evidence type="ECO:0000259" key="9">
    <source>
        <dbReference type="PROSITE" id="PS50835"/>
    </source>
</evidence>
<reference evidence="10" key="1">
    <citation type="submission" date="2015-12" db="EMBL/GenBank/DDBJ databases">
        <title>De novo transcriptome assembly of four potential Pierce s Disease insect vectors from Arizona vineyards.</title>
        <authorList>
            <person name="Tassone E.E."/>
        </authorList>
    </citation>
    <scope>NUCLEOTIDE SEQUENCE</scope>
</reference>
<evidence type="ECO:0000256" key="2">
    <source>
        <dbReference type="ARBA" id="ARBA00022614"/>
    </source>
</evidence>
<dbReference type="InterPro" id="IPR003598">
    <property type="entry name" value="Ig_sub2"/>
</dbReference>
<feature type="domain" description="Ig-like" evidence="9">
    <location>
        <begin position="117"/>
        <end position="215"/>
    </location>
</feature>
<dbReference type="InterPro" id="IPR013098">
    <property type="entry name" value="Ig_I-set"/>
</dbReference>
<evidence type="ECO:0000256" key="7">
    <source>
        <dbReference type="ARBA" id="ARBA00023180"/>
    </source>
</evidence>
<proteinExistence type="inferred from homology"/>
<protein>
    <recommendedName>
        <fullName evidence="9">Ig-like domain-containing protein</fullName>
    </recommendedName>
</protein>
<keyword evidence="2" id="KW-0433">Leucine-rich repeat</keyword>
<keyword evidence="8" id="KW-0812">Transmembrane</keyword>
<keyword evidence="4" id="KW-0677">Repeat</keyword>
<dbReference type="SMART" id="SM00369">
    <property type="entry name" value="LRR_TYP"/>
    <property type="match status" value="2"/>
</dbReference>
<name>A0A1B6CSW1_9HEMI</name>